<evidence type="ECO:0000313" key="2">
    <source>
        <dbReference type="EMBL" id="VDP21826.1"/>
    </source>
</evidence>
<dbReference type="Proteomes" id="UP000050761">
    <property type="component" value="Unassembled WGS sequence"/>
</dbReference>
<reference evidence="2 3" key="1">
    <citation type="submission" date="2018-11" db="EMBL/GenBank/DDBJ databases">
        <authorList>
            <consortium name="Pathogen Informatics"/>
        </authorList>
    </citation>
    <scope>NUCLEOTIDE SEQUENCE [LARGE SCALE GENOMIC DNA]</scope>
</reference>
<protein>
    <submittedName>
        <fullName evidence="4">DAN domain-containing protein</fullName>
    </submittedName>
</protein>
<dbReference type="WBParaSite" id="HPBE_0002078701-mRNA-1">
    <property type="protein sequence ID" value="HPBE_0002078701-mRNA-1"/>
    <property type="gene ID" value="HPBE_0002078701"/>
</dbReference>
<dbReference type="EMBL" id="UZAH01032441">
    <property type="protein sequence ID" value="VDP21826.1"/>
    <property type="molecule type" value="Genomic_DNA"/>
</dbReference>
<accession>A0A183GEM1</accession>
<dbReference type="AlphaFoldDB" id="A0A183GEM1"/>
<feature type="compositionally biased region" description="Low complexity" evidence="1">
    <location>
        <begin position="84"/>
        <end position="103"/>
    </location>
</feature>
<feature type="region of interest" description="Disordered" evidence="1">
    <location>
        <begin position="82"/>
        <end position="103"/>
    </location>
</feature>
<reference evidence="4" key="2">
    <citation type="submission" date="2019-09" db="UniProtKB">
        <authorList>
            <consortium name="WormBaseParasite"/>
        </authorList>
    </citation>
    <scope>IDENTIFICATION</scope>
</reference>
<accession>A0A3P8FSU2</accession>
<proteinExistence type="predicted"/>
<organism evidence="3 4">
    <name type="scientific">Heligmosomoides polygyrus</name>
    <name type="common">Parasitic roundworm</name>
    <dbReference type="NCBI Taxonomy" id="6339"/>
    <lineage>
        <taxon>Eukaryota</taxon>
        <taxon>Metazoa</taxon>
        <taxon>Ecdysozoa</taxon>
        <taxon>Nematoda</taxon>
        <taxon>Chromadorea</taxon>
        <taxon>Rhabditida</taxon>
        <taxon>Rhabditina</taxon>
        <taxon>Rhabditomorpha</taxon>
        <taxon>Strongyloidea</taxon>
        <taxon>Heligmosomidae</taxon>
        <taxon>Heligmosomoides</taxon>
    </lineage>
</organism>
<evidence type="ECO:0000313" key="4">
    <source>
        <dbReference type="WBParaSite" id="HPBE_0002078701-mRNA-1"/>
    </source>
</evidence>
<evidence type="ECO:0000313" key="3">
    <source>
        <dbReference type="Proteomes" id="UP000050761"/>
    </source>
</evidence>
<gene>
    <name evidence="2" type="ORF">HPBE_LOCUS20786</name>
</gene>
<evidence type="ECO:0000256" key="1">
    <source>
        <dbReference type="SAM" id="MobiDB-lite"/>
    </source>
</evidence>
<keyword evidence="3" id="KW-1185">Reference proteome</keyword>
<name>A0A183GEM1_HELPZ</name>
<sequence>MANSSAVSARKCHCAKAVAELRWSEEKPLTPAAFCQGPCSASAMTCARVDDLEWPELSRANGNHLIRMCARFASGGGRRVDADLSPPHTATSAATKTARTAARAVRLAPAPSLGTPY</sequence>